<dbReference type="AlphaFoldDB" id="D1A3C5"/>
<proteinExistence type="predicted"/>
<dbReference type="RefSeq" id="WP_012854678.1">
    <property type="nucleotide sequence ID" value="NC_013510.1"/>
</dbReference>
<gene>
    <name evidence="1" type="ordered locus">Tcur_4368</name>
</gene>
<organism evidence="1 2">
    <name type="scientific">Thermomonospora curvata (strain ATCC 19995 / DSM 43183 / JCM 3096 / KCTC 9072 / NBRC 15933 / NCIMB 10081 / Henssen B9)</name>
    <dbReference type="NCBI Taxonomy" id="471852"/>
    <lineage>
        <taxon>Bacteria</taxon>
        <taxon>Bacillati</taxon>
        <taxon>Actinomycetota</taxon>
        <taxon>Actinomycetes</taxon>
        <taxon>Streptosporangiales</taxon>
        <taxon>Thermomonosporaceae</taxon>
        <taxon>Thermomonospora</taxon>
    </lineage>
</organism>
<evidence type="ECO:0000313" key="2">
    <source>
        <dbReference type="Proteomes" id="UP000001918"/>
    </source>
</evidence>
<dbReference type="OrthoDB" id="3871343at2"/>
<accession>D1A3C5</accession>
<evidence type="ECO:0000313" key="1">
    <source>
        <dbReference type="EMBL" id="ACY99895.1"/>
    </source>
</evidence>
<keyword evidence="2" id="KW-1185">Reference proteome</keyword>
<dbReference type="EMBL" id="CP001738">
    <property type="protein sequence ID" value="ACY99895.1"/>
    <property type="molecule type" value="Genomic_DNA"/>
</dbReference>
<dbReference type="eggNOG" id="ENOG5033Y0X">
    <property type="taxonomic scope" value="Bacteria"/>
</dbReference>
<dbReference type="HOGENOM" id="CLU_1667565_0_0_11"/>
<name>D1A3C5_THECD</name>
<dbReference type="KEGG" id="tcu:Tcur_4368"/>
<dbReference type="Proteomes" id="UP000001918">
    <property type="component" value="Chromosome"/>
</dbReference>
<reference evidence="1 2" key="1">
    <citation type="journal article" date="2011" name="Stand. Genomic Sci.">
        <title>Complete genome sequence of Thermomonospora curvata type strain (B9).</title>
        <authorList>
            <person name="Chertkov O."/>
            <person name="Sikorski J."/>
            <person name="Nolan M."/>
            <person name="Lapidus A."/>
            <person name="Lucas S."/>
            <person name="Del Rio T.G."/>
            <person name="Tice H."/>
            <person name="Cheng J.F."/>
            <person name="Goodwin L."/>
            <person name="Pitluck S."/>
            <person name="Liolios K."/>
            <person name="Ivanova N."/>
            <person name="Mavromatis K."/>
            <person name="Mikhailova N."/>
            <person name="Ovchinnikova G."/>
            <person name="Pati A."/>
            <person name="Chen A."/>
            <person name="Palaniappan K."/>
            <person name="Djao O.D."/>
            <person name="Land M."/>
            <person name="Hauser L."/>
            <person name="Chang Y.J."/>
            <person name="Jeffries C.D."/>
            <person name="Brettin T."/>
            <person name="Han C."/>
            <person name="Detter J.C."/>
            <person name="Rohde M."/>
            <person name="Goker M."/>
            <person name="Woyke T."/>
            <person name="Bristow J."/>
            <person name="Eisen J.A."/>
            <person name="Markowitz V."/>
            <person name="Hugenholtz P."/>
            <person name="Klenk H.P."/>
            <person name="Kyrpides N.C."/>
        </authorList>
    </citation>
    <scope>NUCLEOTIDE SEQUENCE [LARGE SCALE GENOMIC DNA]</scope>
    <source>
        <strain evidence="2">ATCC 19995 / DSM 43183 / JCM 3096 / KCTC 9072 / NBRC 15933 / NCIMB 10081 / Henssen B9</strain>
    </source>
</reference>
<protein>
    <submittedName>
        <fullName evidence="1">Uncharacterized protein</fullName>
    </submittedName>
</protein>
<sequence length="157" mass="17208">MKYVDLNATAGDLAGVIDPNPYLERLPEIAEALPAGARAFATDPDHYDFMGKRCVKDLELARVEGPSGGDLVLCFRHNCWKHEEDLIIRYRGVTAFTVEAAEGEEPADLGPLILDEVLPHEGGCTHEFAFIAGTLCIACCDLEATWVYADCPDRRPS</sequence>